<dbReference type="AlphaFoldDB" id="A0A336NE22"/>
<dbReference type="EMBL" id="UFTD01000002">
    <property type="protein sequence ID" value="SSZ40531.1"/>
    <property type="molecule type" value="Genomic_DNA"/>
</dbReference>
<dbReference type="SUPFAM" id="SSF51735">
    <property type="entry name" value="NAD(P)-binding Rossmann-fold domains"/>
    <property type="match status" value="1"/>
</dbReference>
<dbReference type="InterPro" id="IPR002347">
    <property type="entry name" value="SDR_fam"/>
</dbReference>
<dbReference type="EC" id="1.3.1.28" evidence="2"/>
<protein>
    <submittedName>
        <fullName evidence="2">2,3-dihydro-2,3-dihydroxybenzoate dehydrogenase</fullName>
        <ecNumber evidence="2">1.3.1.28</ecNumber>
    </submittedName>
</protein>
<organism evidence="2 3">
    <name type="scientific">Bartonella grahamii</name>
    <dbReference type="NCBI Taxonomy" id="33045"/>
    <lineage>
        <taxon>Bacteria</taxon>
        <taxon>Pseudomonadati</taxon>
        <taxon>Pseudomonadota</taxon>
        <taxon>Alphaproteobacteria</taxon>
        <taxon>Hyphomicrobiales</taxon>
        <taxon>Bartonellaceae</taxon>
        <taxon>Bartonella</taxon>
    </lineage>
</organism>
<proteinExistence type="inferred from homology"/>
<dbReference type="Gene3D" id="3.40.50.720">
    <property type="entry name" value="NAD(P)-binding Rossmann-like Domain"/>
    <property type="match status" value="1"/>
</dbReference>
<dbReference type="PROSITE" id="PS00061">
    <property type="entry name" value="ADH_SHORT"/>
    <property type="match status" value="1"/>
</dbReference>
<dbReference type="GO" id="GO:0008667">
    <property type="term" value="F:2,3-dihydro-2,3-dihydroxybenzoate dehydrogenase activity"/>
    <property type="evidence" value="ECO:0007669"/>
    <property type="project" value="UniProtKB-EC"/>
</dbReference>
<dbReference type="Pfam" id="PF13561">
    <property type="entry name" value="adh_short_C2"/>
    <property type="match status" value="1"/>
</dbReference>
<dbReference type="Proteomes" id="UP000253846">
    <property type="component" value="Unassembled WGS sequence"/>
</dbReference>
<dbReference type="InterPro" id="IPR050259">
    <property type="entry name" value="SDR"/>
</dbReference>
<name>A0A336NE22_BARGR</name>
<evidence type="ECO:0000313" key="2">
    <source>
        <dbReference type="EMBL" id="SSZ40531.1"/>
    </source>
</evidence>
<evidence type="ECO:0000256" key="1">
    <source>
        <dbReference type="ARBA" id="ARBA00006484"/>
    </source>
</evidence>
<reference evidence="2 3" key="1">
    <citation type="submission" date="2018-06" db="EMBL/GenBank/DDBJ databases">
        <authorList>
            <consortium name="Pathogen Informatics"/>
            <person name="Doyle S."/>
        </authorList>
    </citation>
    <scope>NUCLEOTIDE SEQUENCE [LARGE SCALE GENOMIC DNA]</scope>
    <source>
        <strain evidence="2 3">NCTC12860</strain>
    </source>
</reference>
<evidence type="ECO:0000313" key="3">
    <source>
        <dbReference type="Proteomes" id="UP000253846"/>
    </source>
</evidence>
<dbReference type="PRINTS" id="PR00081">
    <property type="entry name" value="GDHRDH"/>
</dbReference>
<dbReference type="PANTHER" id="PTHR42879:SF2">
    <property type="entry name" value="3-OXOACYL-[ACYL-CARRIER-PROTEIN] REDUCTASE FABG"/>
    <property type="match status" value="1"/>
</dbReference>
<keyword evidence="2" id="KW-0560">Oxidoreductase</keyword>
<dbReference type="GO" id="GO:0032787">
    <property type="term" value="P:monocarboxylic acid metabolic process"/>
    <property type="evidence" value="ECO:0007669"/>
    <property type="project" value="UniProtKB-ARBA"/>
</dbReference>
<dbReference type="RefSeq" id="WP_026500244.1">
    <property type="nucleotide sequence ID" value="NZ_UFTD01000002.1"/>
</dbReference>
<dbReference type="PANTHER" id="PTHR42879">
    <property type="entry name" value="3-OXOACYL-(ACYL-CARRIER-PROTEIN) REDUCTASE"/>
    <property type="match status" value="1"/>
</dbReference>
<accession>A0A336NE22</accession>
<gene>
    <name evidence="2" type="primary">entA</name>
    <name evidence="2" type="ORF">NCTC12860_01680</name>
</gene>
<comment type="similarity">
    <text evidence="1">Belongs to the short-chain dehydrogenases/reductases (SDR) family.</text>
</comment>
<sequence length="259" mass="28491">MSHSFVDIVNNPAYNEKSLALVVAGTAEIARNVIDSLINGGYFVVFTWFSNETAVSDMKHRYQSAVLPVRLDLTSEQDVVQFCAALENVRIEIAIYCAGYNPACLCDELEPENINAITRLNYLSAVLIFNMVVKTMKQYKENETKLVFISSVAAKKIRVGNSLYGSTKAAMERYLSGIALEMGRFNIRTLCVSPGYIKTKMLQDYCAKEGRSIASIEKTIPMRKMLAAEDVANAVNAFINGKIITTGVSLTIGNGEGII</sequence>
<dbReference type="CDD" id="cd05233">
    <property type="entry name" value="SDR_c"/>
    <property type="match status" value="1"/>
</dbReference>
<dbReference type="InterPro" id="IPR036291">
    <property type="entry name" value="NAD(P)-bd_dom_sf"/>
</dbReference>
<dbReference type="InterPro" id="IPR020904">
    <property type="entry name" value="Sc_DH/Rdtase_CS"/>
</dbReference>